<gene>
    <name evidence="4" type="ORF">C7I55_18655</name>
</gene>
<dbReference type="PANTHER" id="PTHR30203:SF25">
    <property type="entry name" value="OUTER MEMBRANE PROTEIN-RELATED"/>
    <property type="match status" value="1"/>
</dbReference>
<accession>A0A2P7QKI0</accession>
<name>A0A2P7QKI0_9SPHN</name>
<dbReference type="Proteomes" id="UP000241167">
    <property type="component" value="Unassembled WGS sequence"/>
</dbReference>
<keyword evidence="2" id="KW-0564">Palmitate</keyword>
<dbReference type="EMBL" id="PXYI01000006">
    <property type="protein sequence ID" value="PSJ38456.1"/>
    <property type="molecule type" value="Genomic_DNA"/>
</dbReference>
<organism evidence="4 5">
    <name type="scientific">Allosphingosinicella deserti</name>
    <dbReference type="NCBI Taxonomy" id="2116704"/>
    <lineage>
        <taxon>Bacteria</taxon>
        <taxon>Pseudomonadati</taxon>
        <taxon>Pseudomonadota</taxon>
        <taxon>Alphaproteobacteria</taxon>
        <taxon>Sphingomonadales</taxon>
        <taxon>Sphingomonadaceae</taxon>
        <taxon>Allosphingosinicella</taxon>
    </lineage>
</organism>
<comment type="similarity">
    <text evidence="1 2">Belongs to the outer membrane factor (OMF) (TC 1.B.17) family.</text>
</comment>
<keyword evidence="2" id="KW-0449">Lipoprotein</keyword>
<keyword evidence="2" id="KW-0812">Transmembrane</keyword>
<reference evidence="4 5" key="1">
    <citation type="submission" date="2018-03" db="EMBL/GenBank/DDBJ databases">
        <title>The draft genome of Sphingosinicella sp. GL-C-18.</title>
        <authorList>
            <person name="Liu L."/>
            <person name="Li L."/>
            <person name="Liang L."/>
            <person name="Zhang X."/>
            <person name="Wang T."/>
        </authorList>
    </citation>
    <scope>NUCLEOTIDE SEQUENCE [LARGE SCALE GENOMIC DNA]</scope>
    <source>
        <strain evidence="4 5">GL-C-18</strain>
    </source>
</reference>
<comment type="caution">
    <text evidence="4">The sequence shown here is derived from an EMBL/GenBank/DDBJ whole genome shotgun (WGS) entry which is preliminary data.</text>
</comment>
<dbReference type="PANTHER" id="PTHR30203">
    <property type="entry name" value="OUTER MEMBRANE CATION EFFLUX PROTEIN"/>
    <property type="match status" value="1"/>
</dbReference>
<dbReference type="GO" id="GO:0015562">
    <property type="term" value="F:efflux transmembrane transporter activity"/>
    <property type="evidence" value="ECO:0007669"/>
    <property type="project" value="InterPro"/>
</dbReference>
<dbReference type="SUPFAM" id="SSF56954">
    <property type="entry name" value="Outer membrane efflux proteins (OEP)"/>
    <property type="match status" value="1"/>
</dbReference>
<dbReference type="NCBIfam" id="TIGR01845">
    <property type="entry name" value="outer_NodT"/>
    <property type="match status" value="1"/>
</dbReference>
<dbReference type="AlphaFoldDB" id="A0A2P7QKI0"/>
<keyword evidence="2" id="KW-0472">Membrane</keyword>
<evidence type="ECO:0000313" key="4">
    <source>
        <dbReference type="EMBL" id="PSJ38456.1"/>
    </source>
</evidence>
<dbReference type="Gene3D" id="1.20.1600.10">
    <property type="entry name" value="Outer membrane efflux proteins (OEP)"/>
    <property type="match status" value="1"/>
</dbReference>
<dbReference type="InterPro" id="IPR003423">
    <property type="entry name" value="OMP_efflux"/>
</dbReference>
<keyword evidence="2" id="KW-1134">Transmembrane beta strand</keyword>
<evidence type="ECO:0000256" key="3">
    <source>
        <dbReference type="SAM" id="MobiDB-lite"/>
    </source>
</evidence>
<feature type="region of interest" description="Disordered" evidence="3">
    <location>
        <begin position="294"/>
        <end position="313"/>
    </location>
</feature>
<comment type="subcellular location">
    <subcellularLocation>
        <location evidence="2">Cell membrane</location>
        <topology evidence="2">Lipid-anchor</topology>
    </subcellularLocation>
</comment>
<proteinExistence type="inferred from homology"/>
<protein>
    <submittedName>
        <fullName evidence="4">RND transporter</fullName>
    </submittedName>
</protein>
<dbReference type="Gene3D" id="2.20.200.10">
    <property type="entry name" value="Outer membrane efflux proteins (OEP)"/>
    <property type="match status" value="1"/>
</dbReference>
<evidence type="ECO:0000256" key="1">
    <source>
        <dbReference type="ARBA" id="ARBA00007613"/>
    </source>
</evidence>
<dbReference type="GO" id="GO:0005886">
    <property type="term" value="C:plasma membrane"/>
    <property type="evidence" value="ECO:0007669"/>
    <property type="project" value="UniProtKB-SubCell"/>
</dbReference>
<evidence type="ECO:0000256" key="2">
    <source>
        <dbReference type="RuleBase" id="RU362097"/>
    </source>
</evidence>
<dbReference type="Pfam" id="PF02321">
    <property type="entry name" value="OEP"/>
    <property type="match status" value="2"/>
</dbReference>
<sequence>MDVPRRAGDGALLPSGGQCRPTATRCGPLRRRVLRLSLLLSVSLLAGCTVGSDYHPPSAALTPAYHAAGLSPLGETERDWWRAFGDPKLEALVSRALAQNLDIEAAAARVAQARGAAHGSDVASLPRLDATASAETVRQSLETPVGRVADRLTLPRSYELYQVGVQAAWEIDLFGGLRRGRQAARADLEAAAADAGAVQVSVAAETADAYFQLRGLQARLALATEQLQTERTLLDLVRQKVEQGIVANRELNRLIGEEQGLQAALSPLRAAAAGQLARLDVLIGAQAGTDPLDLGSSSNIADAPPPDGSSNPADLMRRRADIRAAEHRLAAANARIGIAIAEHYPRVSFGGLIGVVSLGMSNLFTDGAVQASGGAGLRWRLFDFGRVDAEVAQARGREAEALALYRATLLRATGEVETALVRYVEGGSEIAARQREVAALRAARDQARQAYAGGVLALIDVLDADRALLVAQDRLVMAKAETARASVAAVRALGGGWLEERS</sequence>
<dbReference type="InterPro" id="IPR010131">
    <property type="entry name" value="MdtP/NodT-like"/>
</dbReference>
<keyword evidence="5" id="KW-1185">Reference proteome</keyword>
<evidence type="ECO:0000313" key="5">
    <source>
        <dbReference type="Proteomes" id="UP000241167"/>
    </source>
</evidence>